<gene>
    <name evidence="3" type="ORF">HF854_02245</name>
</gene>
<dbReference type="EMBL" id="JABAFY010000004">
    <property type="protein sequence ID" value="NME51372.1"/>
    <property type="molecule type" value="Genomic_DNA"/>
</dbReference>
<dbReference type="RefSeq" id="WP_168934812.1">
    <property type="nucleotide sequence ID" value="NZ_CAUBIM010000001.1"/>
</dbReference>
<dbReference type="InterPro" id="IPR032465">
    <property type="entry name" value="ACMSD"/>
</dbReference>
<dbReference type="AlphaFoldDB" id="A0A848C7V6"/>
<feature type="domain" description="Amidohydrolase-related" evidence="2">
    <location>
        <begin position="75"/>
        <end position="273"/>
    </location>
</feature>
<evidence type="ECO:0000256" key="1">
    <source>
        <dbReference type="ARBA" id="ARBA00023239"/>
    </source>
</evidence>
<dbReference type="GO" id="GO:0016787">
    <property type="term" value="F:hydrolase activity"/>
    <property type="evidence" value="ECO:0007669"/>
    <property type="project" value="UniProtKB-KW"/>
</dbReference>
<protein>
    <submittedName>
        <fullName evidence="3">Amidohydrolase</fullName>
    </submittedName>
</protein>
<comment type="caution">
    <text evidence="3">The sequence shown here is derived from an EMBL/GenBank/DDBJ whole genome shotgun (WGS) entry which is preliminary data.</text>
</comment>
<dbReference type="PANTHER" id="PTHR21240">
    <property type="entry name" value="2-AMINO-3-CARBOXYLMUCONATE-6-SEMIALDEHYDE DECARBOXYLASE"/>
    <property type="match status" value="1"/>
</dbReference>
<dbReference type="Pfam" id="PF04909">
    <property type="entry name" value="Amidohydro_2"/>
    <property type="match status" value="1"/>
</dbReference>
<evidence type="ECO:0000313" key="3">
    <source>
        <dbReference type="EMBL" id="NME51372.1"/>
    </source>
</evidence>
<accession>A0A848C7V6</accession>
<organism evidence="3 4">
    <name type="scientific">Desulfovibrio piger</name>
    <dbReference type="NCBI Taxonomy" id="901"/>
    <lineage>
        <taxon>Bacteria</taxon>
        <taxon>Pseudomonadati</taxon>
        <taxon>Thermodesulfobacteriota</taxon>
        <taxon>Desulfovibrionia</taxon>
        <taxon>Desulfovibrionales</taxon>
        <taxon>Desulfovibrionaceae</taxon>
        <taxon>Desulfovibrio</taxon>
    </lineage>
</organism>
<evidence type="ECO:0000313" key="4">
    <source>
        <dbReference type="Proteomes" id="UP000522333"/>
    </source>
</evidence>
<proteinExistence type="predicted"/>
<name>A0A848C7V6_9BACT</name>
<keyword evidence="3" id="KW-0378">Hydrolase</keyword>
<dbReference type="PANTHER" id="PTHR21240:SF19">
    <property type="entry name" value="CATALYTIC_ HYDROLASE"/>
    <property type="match status" value="1"/>
</dbReference>
<reference evidence="3 4" key="1">
    <citation type="submission" date="2020-04" db="EMBL/GenBank/DDBJ databases">
        <authorList>
            <person name="Hitch T.C.A."/>
            <person name="Wylensek D."/>
            <person name="Clavel T."/>
        </authorList>
    </citation>
    <scope>NUCLEOTIDE SEQUENCE [LARGE SCALE GENOMIC DNA]</scope>
    <source>
        <strain evidence="3 4">PG-251-APC-1</strain>
    </source>
</reference>
<dbReference type="GO" id="GO:0016831">
    <property type="term" value="F:carboxy-lyase activity"/>
    <property type="evidence" value="ECO:0007669"/>
    <property type="project" value="InterPro"/>
</dbReference>
<dbReference type="Gene3D" id="3.20.20.140">
    <property type="entry name" value="Metal-dependent hydrolases"/>
    <property type="match status" value="1"/>
</dbReference>
<evidence type="ECO:0000259" key="2">
    <source>
        <dbReference type="Pfam" id="PF04909"/>
    </source>
</evidence>
<sequence length="281" mass="30633">MNIIDCRYRPNTPEWMATFTRNPVYAEYVELTHFDRKPTQSLAACAAQLASLGISKALVSGRDIESTYASPSSNGLVDACVAAFPDLFIGIYGYDPHKGMRAYKAMRQAFAEGRSLGASIEPAMAHCALDDARYYPLYALCCDHDLPLLVTAGLSPHMPGVLLSPTSPAALDKVATDFPDLRILVSHGGYPWAGETIAVCLRHRNIYLDFSSSINKPGGELYVKAANDCLADRFVFSSANPFVDVDKALEQIGRLGLSDEARDNMLHKNALHLIGHSLHNA</sequence>
<dbReference type="Proteomes" id="UP000522333">
    <property type="component" value="Unassembled WGS sequence"/>
</dbReference>
<dbReference type="SUPFAM" id="SSF51556">
    <property type="entry name" value="Metallo-dependent hydrolases"/>
    <property type="match status" value="1"/>
</dbReference>
<dbReference type="InterPro" id="IPR032466">
    <property type="entry name" value="Metal_Hydrolase"/>
</dbReference>
<keyword evidence="1" id="KW-0456">Lyase</keyword>
<dbReference type="InterPro" id="IPR006680">
    <property type="entry name" value="Amidohydro-rel"/>
</dbReference>